<protein>
    <submittedName>
        <fullName evidence="2">Uncharacterized protein</fullName>
    </submittedName>
</protein>
<reference evidence="2" key="1">
    <citation type="submission" date="2022-11" db="UniProtKB">
        <authorList>
            <consortium name="WormBaseParasite"/>
        </authorList>
    </citation>
    <scope>IDENTIFICATION</scope>
</reference>
<name>A0A915L3T8_ROMCU</name>
<organism evidence="1 2">
    <name type="scientific">Romanomermis culicivorax</name>
    <name type="common">Nematode worm</name>
    <dbReference type="NCBI Taxonomy" id="13658"/>
    <lineage>
        <taxon>Eukaryota</taxon>
        <taxon>Metazoa</taxon>
        <taxon>Ecdysozoa</taxon>
        <taxon>Nematoda</taxon>
        <taxon>Enoplea</taxon>
        <taxon>Dorylaimia</taxon>
        <taxon>Mermithida</taxon>
        <taxon>Mermithoidea</taxon>
        <taxon>Mermithidae</taxon>
        <taxon>Romanomermis</taxon>
    </lineage>
</organism>
<accession>A0A915L3T8</accession>
<keyword evidence="1" id="KW-1185">Reference proteome</keyword>
<dbReference type="Proteomes" id="UP000887565">
    <property type="component" value="Unplaced"/>
</dbReference>
<dbReference type="AlphaFoldDB" id="A0A915L3T8"/>
<evidence type="ECO:0000313" key="1">
    <source>
        <dbReference type="Proteomes" id="UP000887565"/>
    </source>
</evidence>
<sequence>MSTTPQLITFYSSHICNYRLEKTIHVTEPRVRIYFSPVGEPSTCKKQRVVCPKPDDKTLACNMALTTGKNSGRQWREIAQKRVECLRLRELTTNQLSSGVKSTNGPRVVFSGDITGFGDFGLGLIC</sequence>
<proteinExistence type="predicted"/>
<evidence type="ECO:0000313" key="2">
    <source>
        <dbReference type="WBParaSite" id="nRc.2.0.1.t44429-RA"/>
    </source>
</evidence>
<dbReference type="WBParaSite" id="nRc.2.0.1.t44429-RA">
    <property type="protein sequence ID" value="nRc.2.0.1.t44429-RA"/>
    <property type="gene ID" value="nRc.2.0.1.g44429"/>
</dbReference>